<evidence type="ECO:0000256" key="8">
    <source>
        <dbReference type="SAM" id="MobiDB-lite"/>
    </source>
</evidence>
<dbReference type="PANTHER" id="PTHR23292:SF46">
    <property type="entry name" value="LIPOPOLYSACCHARIDE-INDUCED TUMOR NECROSIS FACTOR-ALPHA FACTOR HOMOLOG"/>
    <property type="match status" value="1"/>
</dbReference>
<sequence length="189" mass="20800">METASVEKNDDAPPKYEPPQPGSLYAGAYPPYPNPQLQGQPGDYSPKGQTDVYLRQGQPGTYPIQCQPGVYPLQSQAGFYPCQGQPAAYPPGFSQTTVIVQPQVIVRGEDYRFMQNPARIVCQHCQEAVTTKLTYEAGLLTYSLCGLIICFGLCCGCCLIPFFMDGTKDVEHRCCHCDKVVGKFRPCTI</sequence>
<evidence type="ECO:0000256" key="2">
    <source>
        <dbReference type="ARBA" id="ARBA00004481"/>
    </source>
</evidence>
<dbReference type="InterPro" id="IPR006629">
    <property type="entry name" value="LITAF"/>
</dbReference>
<comment type="similarity">
    <text evidence="4">Belongs to the CDIP1/LITAF family.</text>
</comment>
<evidence type="ECO:0000256" key="7">
    <source>
        <dbReference type="ARBA" id="ARBA00023136"/>
    </source>
</evidence>
<keyword evidence="12" id="KW-1185">Reference proteome</keyword>
<keyword evidence="9" id="KW-0812">Transmembrane</keyword>
<keyword evidence="7 9" id="KW-0472">Membrane</keyword>
<protein>
    <recommendedName>
        <fullName evidence="10">LITAF domain-containing protein</fullName>
    </recommendedName>
</protein>
<keyword evidence="9" id="KW-1133">Transmembrane helix</keyword>
<dbReference type="PANTHER" id="PTHR23292">
    <property type="entry name" value="LIPOPOLYSACCHARIDE-INDUCED TUMOR NECROSIS FACTOR-ALPHA FACTOR"/>
    <property type="match status" value="1"/>
</dbReference>
<dbReference type="GO" id="GO:0098560">
    <property type="term" value="C:cytoplasmic side of late endosome membrane"/>
    <property type="evidence" value="ECO:0007669"/>
    <property type="project" value="TreeGrafter"/>
</dbReference>
<dbReference type="GO" id="GO:0098574">
    <property type="term" value="C:cytoplasmic side of lysosomal membrane"/>
    <property type="evidence" value="ECO:0007669"/>
    <property type="project" value="TreeGrafter"/>
</dbReference>
<evidence type="ECO:0000313" key="11">
    <source>
        <dbReference type="EMBL" id="CAL1547857.1"/>
    </source>
</evidence>
<dbReference type="Pfam" id="PF10601">
    <property type="entry name" value="zf-LITAF-like"/>
    <property type="match status" value="1"/>
</dbReference>
<dbReference type="EMBL" id="CAXITT010001084">
    <property type="protein sequence ID" value="CAL1547857.1"/>
    <property type="molecule type" value="Genomic_DNA"/>
</dbReference>
<organism evidence="11 12">
    <name type="scientific">Lymnaea stagnalis</name>
    <name type="common">Great pond snail</name>
    <name type="synonym">Helix stagnalis</name>
    <dbReference type="NCBI Taxonomy" id="6523"/>
    <lineage>
        <taxon>Eukaryota</taxon>
        <taxon>Metazoa</taxon>
        <taxon>Spiralia</taxon>
        <taxon>Lophotrochozoa</taxon>
        <taxon>Mollusca</taxon>
        <taxon>Gastropoda</taxon>
        <taxon>Heterobranchia</taxon>
        <taxon>Euthyneura</taxon>
        <taxon>Panpulmonata</taxon>
        <taxon>Hygrophila</taxon>
        <taxon>Lymnaeoidea</taxon>
        <taxon>Lymnaeidae</taxon>
        <taxon>Lymnaea</taxon>
    </lineage>
</organism>
<comment type="caution">
    <text evidence="11">The sequence shown here is derived from an EMBL/GenBank/DDBJ whole genome shotgun (WGS) entry which is preliminary data.</text>
</comment>
<comment type="subcellular location">
    <subcellularLocation>
        <location evidence="2">Endosome membrane</location>
        <topology evidence="2">Peripheral membrane protein</topology>
    </subcellularLocation>
    <subcellularLocation>
        <location evidence="1">Late endosome membrane</location>
    </subcellularLocation>
    <subcellularLocation>
        <location evidence="3">Lysosome membrane</location>
        <topology evidence="3">Peripheral membrane protein</topology>
        <orientation evidence="3">Cytoplasmic side</orientation>
    </subcellularLocation>
</comment>
<feature type="region of interest" description="Disordered" evidence="8">
    <location>
        <begin position="1"/>
        <end position="51"/>
    </location>
</feature>
<proteinExistence type="inferred from homology"/>
<keyword evidence="6" id="KW-0862">Zinc</keyword>
<evidence type="ECO:0000256" key="5">
    <source>
        <dbReference type="ARBA" id="ARBA00022723"/>
    </source>
</evidence>
<evidence type="ECO:0000256" key="6">
    <source>
        <dbReference type="ARBA" id="ARBA00022833"/>
    </source>
</evidence>
<evidence type="ECO:0000313" key="12">
    <source>
        <dbReference type="Proteomes" id="UP001497497"/>
    </source>
</evidence>
<dbReference type="Proteomes" id="UP001497497">
    <property type="component" value="Unassembled WGS sequence"/>
</dbReference>
<feature type="domain" description="LITAF" evidence="10">
    <location>
        <begin position="101"/>
        <end position="186"/>
    </location>
</feature>
<feature type="compositionally biased region" description="Basic and acidic residues" evidence="8">
    <location>
        <begin position="1"/>
        <end position="14"/>
    </location>
</feature>
<evidence type="ECO:0000259" key="10">
    <source>
        <dbReference type="PROSITE" id="PS51837"/>
    </source>
</evidence>
<keyword evidence="5" id="KW-0479">Metal-binding</keyword>
<accession>A0AAV2IQ29</accession>
<evidence type="ECO:0000256" key="9">
    <source>
        <dbReference type="SAM" id="Phobius"/>
    </source>
</evidence>
<reference evidence="11 12" key="1">
    <citation type="submission" date="2024-04" db="EMBL/GenBank/DDBJ databases">
        <authorList>
            <consortium name="Genoscope - CEA"/>
            <person name="William W."/>
        </authorList>
    </citation>
    <scope>NUCLEOTIDE SEQUENCE [LARGE SCALE GENOMIC DNA]</scope>
</reference>
<name>A0AAV2IQ29_LYMST</name>
<evidence type="ECO:0000256" key="1">
    <source>
        <dbReference type="ARBA" id="ARBA00004414"/>
    </source>
</evidence>
<dbReference type="GO" id="GO:0005634">
    <property type="term" value="C:nucleus"/>
    <property type="evidence" value="ECO:0007669"/>
    <property type="project" value="TreeGrafter"/>
</dbReference>
<feature type="transmembrane region" description="Helical" evidence="9">
    <location>
        <begin position="139"/>
        <end position="163"/>
    </location>
</feature>
<evidence type="ECO:0000256" key="4">
    <source>
        <dbReference type="ARBA" id="ARBA00005975"/>
    </source>
</evidence>
<dbReference type="InterPro" id="IPR037519">
    <property type="entry name" value="LITAF_fam"/>
</dbReference>
<evidence type="ECO:0000256" key="3">
    <source>
        <dbReference type="ARBA" id="ARBA00004630"/>
    </source>
</evidence>
<dbReference type="PROSITE" id="PS51837">
    <property type="entry name" value="LITAF"/>
    <property type="match status" value="1"/>
</dbReference>
<gene>
    <name evidence="11" type="ORF">GSLYS_00021174001</name>
</gene>
<dbReference type="GO" id="GO:0008270">
    <property type="term" value="F:zinc ion binding"/>
    <property type="evidence" value="ECO:0007669"/>
    <property type="project" value="TreeGrafter"/>
</dbReference>
<dbReference type="SMART" id="SM00714">
    <property type="entry name" value="LITAF"/>
    <property type="match status" value="1"/>
</dbReference>
<dbReference type="AlphaFoldDB" id="A0AAV2IQ29"/>